<feature type="region of interest" description="Disordered" evidence="1">
    <location>
        <begin position="77"/>
        <end position="168"/>
    </location>
</feature>
<feature type="compositionally biased region" description="Gly residues" evidence="1">
    <location>
        <begin position="26"/>
        <end position="41"/>
    </location>
</feature>
<name>A0A1Y1HS96_KLENI</name>
<evidence type="ECO:0000313" key="3">
    <source>
        <dbReference type="Proteomes" id="UP000054558"/>
    </source>
</evidence>
<dbReference type="Proteomes" id="UP000054558">
    <property type="component" value="Unassembled WGS sequence"/>
</dbReference>
<dbReference type="OMA" id="KCCYNSA"/>
<dbReference type="AlphaFoldDB" id="A0A1Y1HS96"/>
<accession>A0A1Y1HS96</accession>
<feature type="compositionally biased region" description="Basic and acidic residues" evidence="1">
    <location>
        <begin position="88"/>
        <end position="105"/>
    </location>
</feature>
<keyword evidence="3" id="KW-1185">Reference proteome</keyword>
<evidence type="ECO:0000256" key="1">
    <source>
        <dbReference type="SAM" id="MobiDB-lite"/>
    </source>
</evidence>
<protein>
    <submittedName>
        <fullName evidence="2">Uncharacterized protein</fullName>
    </submittedName>
</protein>
<dbReference type="EMBL" id="DF237016">
    <property type="protein sequence ID" value="GAQ80983.1"/>
    <property type="molecule type" value="Genomic_DNA"/>
</dbReference>
<evidence type="ECO:0000313" key="2">
    <source>
        <dbReference type="EMBL" id="GAQ80983.1"/>
    </source>
</evidence>
<organism evidence="2 3">
    <name type="scientific">Klebsormidium nitens</name>
    <name type="common">Green alga</name>
    <name type="synonym">Ulothrix nitens</name>
    <dbReference type="NCBI Taxonomy" id="105231"/>
    <lineage>
        <taxon>Eukaryota</taxon>
        <taxon>Viridiplantae</taxon>
        <taxon>Streptophyta</taxon>
        <taxon>Klebsormidiophyceae</taxon>
        <taxon>Klebsormidiales</taxon>
        <taxon>Klebsormidiaceae</taxon>
        <taxon>Klebsormidium</taxon>
    </lineage>
</organism>
<feature type="region of interest" description="Disordered" evidence="1">
    <location>
        <begin position="9"/>
        <end position="44"/>
    </location>
</feature>
<feature type="compositionally biased region" description="Basic and acidic residues" evidence="1">
    <location>
        <begin position="115"/>
        <end position="142"/>
    </location>
</feature>
<gene>
    <name evidence="2" type="ORF">KFL_000670400</name>
</gene>
<sequence>MAYLKAFYAGAGETASTDRGGETGDVRGGVGEGGVGEGGTNEGEAAARVFGQGVAARARAQQMAAGVRPEVQGGRFRFARSGGFGGEARSEGRNGGGKRPEEVNRAGEPSTSGRGEVERGARTGQRRPENRTEESGRQRAEATEPVTDGEGERNEEDPGRIYREGGYPWPQTLTGVPASHACQVCKSAGNPSKMLLCDYCLACGYAQGAEKRRRSRCDSLWPREPQWQRVGGKWIGPVE</sequence>
<reference evidence="2 3" key="1">
    <citation type="journal article" date="2014" name="Nat. Commun.">
        <title>Klebsormidium flaccidum genome reveals primary factors for plant terrestrial adaptation.</title>
        <authorList>
            <person name="Hori K."/>
            <person name="Maruyama F."/>
            <person name="Fujisawa T."/>
            <person name="Togashi T."/>
            <person name="Yamamoto N."/>
            <person name="Seo M."/>
            <person name="Sato S."/>
            <person name="Yamada T."/>
            <person name="Mori H."/>
            <person name="Tajima N."/>
            <person name="Moriyama T."/>
            <person name="Ikeuchi M."/>
            <person name="Watanabe M."/>
            <person name="Wada H."/>
            <person name="Kobayashi K."/>
            <person name="Saito M."/>
            <person name="Masuda T."/>
            <person name="Sasaki-Sekimoto Y."/>
            <person name="Mashiguchi K."/>
            <person name="Awai K."/>
            <person name="Shimojima M."/>
            <person name="Masuda S."/>
            <person name="Iwai M."/>
            <person name="Nobusawa T."/>
            <person name="Narise T."/>
            <person name="Kondo S."/>
            <person name="Saito H."/>
            <person name="Sato R."/>
            <person name="Murakawa M."/>
            <person name="Ihara Y."/>
            <person name="Oshima-Yamada Y."/>
            <person name="Ohtaka K."/>
            <person name="Satoh M."/>
            <person name="Sonobe K."/>
            <person name="Ishii M."/>
            <person name="Ohtani R."/>
            <person name="Kanamori-Sato M."/>
            <person name="Honoki R."/>
            <person name="Miyazaki D."/>
            <person name="Mochizuki H."/>
            <person name="Umetsu J."/>
            <person name="Higashi K."/>
            <person name="Shibata D."/>
            <person name="Kamiya Y."/>
            <person name="Sato N."/>
            <person name="Nakamura Y."/>
            <person name="Tabata S."/>
            <person name="Ida S."/>
            <person name="Kurokawa K."/>
            <person name="Ohta H."/>
        </authorList>
    </citation>
    <scope>NUCLEOTIDE SEQUENCE [LARGE SCALE GENOMIC DNA]</scope>
    <source>
        <strain evidence="2 3">NIES-2285</strain>
    </source>
</reference>
<proteinExistence type="predicted"/>
<feature type="compositionally biased region" description="Basic and acidic residues" evidence="1">
    <location>
        <begin position="150"/>
        <end position="163"/>
    </location>
</feature>